<gene>
    <name evidence="2" type="ORF">EYF80_028906</name>
</gene>
<evidence type="ECO:0000313" key="2">
    <source>
        <dbReference type="EMBL" id="TNN60911.1"/>
    </source>
</evidence>
<dbReference type="Proteomes" id="UP000314294">
    <property type="component" value="Unassembled WGS sequence"/>
</dbReference>
<evidence type="ECO:0000313" key="3">
    <source>
        <dbReference type="Proteomes" id="UP000314294"/>
    </source>
</evidence>
<evidence type="ECO:0000256" key="1">
    <source>
        <dbReference type="SAM" id="MobiDB-lite"/>
    </source>
</evidence>
<name>A0A4Z2H5K1_9TELE</name>
<sequence>MVWRICSAPCRLVGRNTGTGIWTGALHESINININNNNNKVLSAAHREGQRQQSGRDLSVHAHGHGDEDWHGDGHRDVLPLHAVVYYVALVSVSGLHSTALFFTSLTPPPHAAVPWLSSCRPDRDPPPHTGHAPLDYRQEPEPESKGTELTPSRTSGDTPGHRSASSRSSTSPTPSGCPAPGSSHTSAPREQGAGLAAEVPGQAAQLPAQASPTQLAAVVAAHALQAQPPDEVLLEQQLAACRTRRRQQQQQPLVTNGSRRRLGAALETVPSLQNGLLTPEKRSVSCSVFSSWQYSQNHARLQNWNTLSCTHKEGRAEGRPLRDPRGALCVTSRGSLCVTLRGALCRLGLQAEGPSAVVTLQLHPGAAAAGGRRLSVGGRLKTSGLEIS</sequence>
<keyword evidence="3" id="KW-1185">Reference proteome</keyword>
<feature type="compositionally biased region" description="Basic and acidic residues" evidence="1">
    <location>
        <begin position="135"/>
        <end position="147"/>
    </location>
</feature>
<feature type="region of interest" description="Disordered" evidence="1">
    <location>
        <begin position="117"/>
        <end position="209"/>
    </location>
</feature>
<feature type="region of interest" description="Disordered" evidence="1">
    <location>
        <begin position="47"/>
        <end position="71"/>
    </location>
</feature>
<dbReference type="AlphaFoldDB" id="A0A4Z2H5K1"/>
<accession>A0A4Z2H5K1</accession>
<comment type="caution">
    <text evidence="2">The sequence shown here is derived from an EMBL/GenBank/DDBJ whole genome shotgun (WGS) entry which is preliminary data.</text>
</comment>
<dbReference type="EMBL" id="SRLO01000325">
    <property type="protein sequence ID" value="TNN60911.1"/>
    <property type="molecule type" value="Genomic_DNA"/>
</dbReference>
<feature type="compositionally biased region" description="Low complexity" evidence="1">
    <location>
        <begin position="163"/>
        <end position="184"/>
    </location>
</feature>
<feature type="compositionally biased region" description="Polar residues" evidence="1">
    <location>
        <begin position="148"/>
        <end position="158"/>
    </location>
</feature>
<reference evidence="2 3" key="1">
    <citation type="submission" date="2019-03" db="EMBL/GenBank/DDBJ databases">
        <title>First draft genome of Liparis tanakae, snailfish: a comprehensive survey of snailfish specific genes.</title>
        <authorList>
            <person name="Kim W."/>
            <person name="Song I."/>
            <person name="Jeong J.-H."/>
            <person name="Kim D."/>
            <person name="Kim S."/>
            <person name="Ryu S."/>
            <person name="Song J.Y."/>
            <person name="Lee S.K."/>
        </authorList>
    </citation>
    <scope>NUCLEOTIDE SEQUENCE [LARGE SCALE GENOMIC DNA]</scope>
    <source>
        <tissue evidence="2">Muscle</tissue>
    </source>
</reference>
<protein>
    <submittedName>
        <fullName evidence="2">Uncharacterized protein</fullName>
    </submittedName>
</protein>
<proteinExistence type="predicted"/>
<organism evidence="2 3">
    <name type="scientific">Liparis tanakae</name>
    <name type="common">Tanaka's snailfish</name>
    <dbReference type="NCBI Taxonomy" id="230148"/>
    <lineage>
        <taxon>Eukaryota</taxon>
        <taxon>Metazoa</taxon>
        <taxon>Chordata</taxon>
        <taxon>Craniata</taxon>
        <taxon>Vertebrata</taxon>
        <taxon>Euteleostomi</taxon>
        <taxon>Actinopterygii</taxon>
        <taxon>Neopterygii</taxon>
        <taxon>Teleostei</taxon>
        <taxon>Neoteleostei</taxon>
        <taxon>Acanthomorphata</taxon>
        <taxon>Eupercaria</taxon>
        <taxon>Perciformes</taxon>
        <taxon>Cottioidei</taxon>
        <taxon>Cottales</taxon>
        <taxon>Liparidae</taxon>
        <taxon>Liparis</taxon>
    </lineage>
</organism>
<feature type="compositionally biased region" description="Basic and acidic residues" evidence="1">
    <location>
        <begin position="58"/>
        <end position="71"/>
    </location>
</feature>